<dbReference type="GO" id="GO:0005524">
    <property type="term" value="F:ATP binding"/>
    <property type="evidence" value="ECO:0007669"/>
    <property type="project" value="InterPro"/>
</dbReference>
<dbReference type="InterPro" id="IPR003018">
    <property type="entry name" value="GAF"/>
</dbReference>
<evidence type="ECO:0000256" key="2">
    <source>
        <dbReference type="SAM" id="MobiDB-lite"/>
    </source>
</evidence>
<dbReference type="InterPro" id="IPR000719">
    <property type="entry name" value="Prot_kinase_dom"/>
</dbReference>
<feature type="domain" description="Protein kinase" evidence="3">
    <location>
        <begin position="472"/>
        <end position="803"/>
    </location>
</feature>
<evidence type="ECO:0000259" key="3">
    <source>
        <dbReference type="PROSITE" id="PS50011"/>
    </source>
</evidence>
<dbReference type="SUPFAM" id="SSF55781">
    <property type="entry name" value="GAF domain-like"/>
    <property type="match status" value="1"/>
</dbReference>
<feature type="region of interest" description="Disordered" evidence="2">
    <location>
        <begin position="400"/>
        <end position="428"/>
    </location>
</feature>
<dbReference type="AlphaFoldDB" id="A0AAD9IMX0"/>
<dbReference type="GO" id="GO:0004674">
    <property type="term" value="F:protein serine/threonine kinase activity"/>
    <property type="evidence" value="ECO:0007669"/>
    <property type="project" value="TreeGrafter"/>
</dbReference>
<dbReference type="Gene3D" id="3.30.200.20">
    <property type="entry name" value="Phosphorylase Kinase, domain 1"/>
    <property type="match status" value="1"/>
</dbReference>
<gene>
    <name evidence="4" type="ORF">QBZ16_002065</name>
</gene>
<dbReference type="SMART" id="SM00065">
    <property type="entry name" value="GAF"/>
    <property type="match status" value="1"/>
</dbReference>
<dbReference type="Proteomes" id="UP001255856">
    <property type="component" value="Unassembled WGS sequence"/>
</dbReference>
<feature type="compositionally biased region" description="Basic and acidic residues" evidence="2">
    <location>
        <begin position="320"/>
        <end position="338"/>
    </location>
</feature>
<dbReference type="PROSITE" id="PS50011">
    <property type="entry name" value="PROTEIN_KINASE_DOM"/>
    <property type="match status" value="1"/>
</dbReference>
<dbReference type="InterPro" id="IPR011009">
    <property type="entry name" value="Kinase-like_dom_sf"/>
</dbReference>
<dbReference type="InterPro" id="IPR051681">
    <property type="entry name" value="Ser/Thr_Kinases-Pseudokinases"/>
</dbReference>
<evidence type="ECO:0000313" key="4">
    <source>
        <dbReference type="EMBL" id="KAK2079670.1"/>
    </source>
</evidence>
<dbReference type="CDD" id="cd14014">
    <property type="entry name" value="STKc_PknB_like"/>
    <property type="match status" value="1"/>
</dbReference>
<feature type="compositionally biased region" description="Low complexity" evidence="2">
    <location>
        <begin position="354"/>
        <end position="365"/>
    </location>
</feature>
<dbReference type="PANTHER" id="PTHR44329:SF214">
    <property type="entry name" value="PROTEIN KINASE DOMAIN-CONTAINING PROTEIN"/>
    <property type="match status" value="1"/>
</dbReference>
<protein>
    <recommendedName>
        <fullName evidence="3">Protein kinase domain-containing protein</fullName>
    </recommendedName>
</protein>
<dbReference type="Gene3D" id="3.30.450.40">
    <property type="match status" value="1"/>
</dbReference>
<dbReference type="InterPro" id="IPR029016">
    <property type="entry name" value="GAF-like_dom_sf"/>
</dbReference>
<feature type="compositionally biased region" description="Low complexity" evidence="2">
    <location>
        <begin position="573"/>
        <end position="582"/>
    </location>
</feature>
<feature type="region of interest" description="Disordered" evidence="2">
    <location>
        <begin position="1"/>
        <end position="74"/>
    </location>
</feature>
<evidence type="ECO:0000313" key="5">
    <source>
        <dbReference type="Proteomes" id="UP001255856"/>
    </source>
</evidence>
<keyword evidence="5" id="KW-1185">Reference proteome</keyword>
<keyword evidence="1" id="KW-0675">Receptor</keyword>
<dbReference type="Pfam" id="PF01590">
    <property type="entry name" value="GAF"/>
    <property type="match status" value="1"/>
</dbReference>
<proteinExistence type="predicted"/>
<accession>A0AAD9IMX0</accession>
<organism evidence="4 5">
    <name type="scientific">Prototheca wickerhamii</name>
    <dbReference type="NCBI Taxonomy" id="3111"/>
    <lineage>
        <taxon>Eukaryota</taxon>
        <taxon>Viridiplantae</taxon>
        <taxon>Chlorophyta</taxon>
        <taxon>core chlorophytes</taxon>
        <taxon>Trebouxiophyceae</taxon>
        <taxon>Chlorellales</taxon>
        <taxon>Chlorellaceae</taxon>
        <taxon>Prototheca</taxon>
    </lineage>
</organism>
<sequence length="815" mass="85323">MQVAKLPAPATPAVDAGKPPLPPAAAPHVGAGDRDAVSEGGAHEPLAPADHSASPPQTGSTAGTGSGRAGDLPLSSVSTATTCVTSDSSWAVGLPAPGAPPPVRPSDAARVAALHSLGLDLEAPPDPKYEAVTNLVKAMYDVPVSSVSLVGESTVHFYAHAGEFASCAGRAGSFCEWGIATDLPTLFVIEDATRDRRFGRHPYVVEPPHIRFYAGAPLVSEATGQVYGLLCIIDYRVRAFSPEQYAMLPHFATMVTRELDAAAAARRRAQELALGTRNAARVARLLDLSRHGVMLVNAAQGAWPLHFANEAAAALVGARSPDELPGRPRRPVLEDEPRVAILPLPADARDSDGSDATTASTTTSSLGEQPLRVDEGEESALPWFQSSFFGDADSVVGKGRASVDGTASGANKPASAAGKRNSDARSDSSLEAFERGAASALSPLVAPFVGSRDARLYFAVFPTRGAQGDGEVVLGPLLGAGARGKTHRGIWKGSRVAVKVIEWWLRGGDTSSDEAARRSTDSVSLLEQEDPLLEAALGRSLAHPHLVAVYIYGTVAGRPEVVATGEAADNPLSTISSTSGPSSPEPSTPASVTRQWRQTWIVQAFCNRGALRDAIERGALLGPDDAPDLGAVLTTATEIAGALSYLHANGVIHGKLTAANVLLTSSLQDRRRWVSKLSDFGLTRLGGGAESRAARQALVARAPRGTLSHWAPEILQGDEATPAADIYSLGVLLWEMCAGRQAWEALDAADIAHTVVEERRALPLGQLPEAIPTELKEIIGRCLFAEPAARPTAPAVLQSLMELCQRVQKSARNKA</sequence>
<dbReference type="PANTHER" id="PTHR44329">
    <property type="entry name" value="SERINE/THREONINE-PROTEIN KINASE TNNI3K-RELATED"/>
    <property type="match status" value="1"/>
</dbReference>
<dbReference type="Pfam" id="PF07714">
    <property type="entry name" value="PK_Tyr_Ser-Thr"/>
    <property type="match status" value="1"/>
</dbReference>
<name>A0AAD9IMX0_PROWI</name>
<feature type="region of interest" description="Disordered" evidence="2">
    <location>
        <begin position="568"/>
        <end position="594"/>
    </location>
</feature>
<dbReference type="SUPFAM" id="SSF56112">
    <property type="entry name" value="Protein kinase-like (PK-like)"/>
    <property type="match status" value="1"/>
</dbReference>
<evidence type="ECO:0000256" key="1">
    <source>
        <dbReference type="ARBA" id="ARBA00023170"/>
    </source>
</evidence>
<feature type="region of interest" description="Disordered" evidence="2">
    <location>
        <begin position="319"/>
        <end position="377"/>
    </location>
</feature>
<dbReference type="Gene3D" id="1.10.510.10">
    <property type="entry name" value="Transferase(Phosphotransferase) domain 1"/>
    <property type="match status" value="1"/>
</dbReference>
<comment type="caution">
    <text evidence="4">The sequence shown here is derived from an EMBL/GenBank/DDBJ whole genome shotgun (WGS) entry which is preliminary data.</text>
</comment>
<reference evidence="4" key="1">
    <citation type="submission" date="2021-01" db="EMBL/GenBank/DDBJ databases">
        <authorList>
            <person name="Eckstrom K.M.E."/>
        </authorList>
    </citation>
    <scope>NUCLEOTIDE SEQUENCE</scope>
    <source>
        <strain evidence="4">UVCC 0001</strain>
    </source>
</reference>
<dbReference type="EMBL" id="JASFZW010000002">
    <property type="protein sequence ID" value="KAK2079670.1"/>
    <property type="molecule type" value="Genomic_DNA"/>
</dbReference>
<dbReference type="InterPro" id="IPR001245">
    <property type="entry name" value="Ser-Thr/Tyr_kinase_cat_dom"/>
</dbReference>